<name>A0A9Q9RY48_FUSFU</name>
<evidence type="ECO:0000313" key="3">
    <source>
        <dbReference type="Proteomes" id="UP000760494"/>
    </source>
</evidence>
<dbReference type="EMBL" id="CABFJX010000395">
    <property type="protein sequence ID" value="VTT78840.1"/>
    <property type="molecule type" value="Genomic_DNA"/>
</dbReference>
<sequence length="237" mass="26233">MSPYRAVAVTWYWCIKEYEIELTAGATHIKAEESDDQVINGSQNTLTQDRDFILVDNQTVEKFLVTLGNCGLSSGWKIEPMGRAHDAMARHASHRIIGNAKLIEDESWDNKMAWTEDATTAMSALVRTYKTDESHSIQGYAEIGQSTIIIHWAWLSLLATQILLMVVFVVYVILETAKLDIQVVKGSNIAELKAMGQEDSIHVLAGGIAESVDADLVGRLVNSNSGWNLKVNRRAVG</sequence>
<proteinExistence type="predicted"/>
<comment type="caution">
    <text evidence="2">The sequence shown here is derived from an EMBL/GenBank/DDBJ whole genome shotgun (WGS) entry which is preliminary data.</text>
</comment>
<feature type="transmembrane region" description="Helical" evidence="1">
    <location>
        <begin position="152"/>
        <end position="174"/>
    </location>
</feature>
<dbReference type="AlphaFoldDB" id="A0A9Q9RY48"/>
<keyword evidence="1" id="KW-0812">Transmembrane</keyword>
<organism evidence="2 3">
    <name type="scientific">Fusarium fujikuroi</name>
    <name type="common">Bakanae and foot rot disease fungus</name>
    <name type="synonym">Gibberella fujikuroi</name>
    <dbReference type="NCBI Taxonomy" id="5127"/>
    <lineage>
        <taxon>Eukaryota</taxon>
        <taxon>Fungi</taxon>
        <taxon>Dikarya</taxon>
        <taxon>Ascomycota</taxon>
        <taxon>Pezizomycotina</taxon>
        <taxon>Sordariomycetes</taxon>
        <taxon>Hypocreomycetidae</taxon>
        <taxon>Hypocreales</taxon>
        <taxon>Nectriaceae</taxon>
        <taxon>Fusarium</taxon>
        <taxon>Fusarium fujikuroi species complex</taxon>
    </lineage>
</organism>
<keyword evidence="1" id="KW-1133">Transmembrane helix</keyword>
<dbReference type="Proteomes" id="UP000760494">
    <property type="component" value="Unassembled WGS sequence"/>
</dbReference>
<evidence type="ECO:0000256" key="1">
    <source>
        <dbReference type="SAM" id="Phobius"/>
    </source>
</evidence>
<gene>
    <name evidence="2" type="ORF">C2S_11257</name>
</gene>
<protein>
    <submittedName>
        <fullName evidence="2">Uncharacterized protein</fullName>
    </submittedName>
</protein>
<accession>A0A9Q9RY48</accession>
<evidence type="ECO:0000313" key="2">
    <source>
        <dbReference type="EMBL" id="VTT78840.1"/>
    </source>
</evidence>
<keyword evidence="1" id="KW-0472">Membrane</keyword>
<reference evidence="2" key="1">
    <citation type="submission" date="2019-05" db="EMBL/GenBank/DDBJ databases">
        <authorList>
            <person name="Piombo E."/>
        </authorList>
    </citation>
    <scope>NUCLEOTIDE SEQUENCE</scope>
    <source>
        <strain evidence="2">C2S</strain>
    </source>
</reference>